<feature type="region of interest" description="Disordered" evidence="1">
    <location>
        <begin position="390"/>
        <end position="434"/>
    </location>
</feature>
<dbReference type="PANTHER" id="PTHR39639">
    <property type="entry name" value="CHROMOSOME 16, WHOLE GENOME SHOTGUN SEQUENCE"/>
    <property type="match status" value="1"/>
</dbReference>
<organism evidence="3 4">
    <name type="scientific">Agrocybe pediades</name>
    <dbReference type="NCBI Taxonomy" id="84607"/>
    <lineage>
        <taxon>Eukaryota</taxon>
        <taxon>Fungi</taxon>
        <taxon>Dikarya</taxon>
        <taxon>Basidiomycota</taxon>
        <taxon>Agaricomycotina</taxon>
        <taxon>Agaricomycetes</taxon>
        <taxon>Agaricomycetidae</taxon>
        <taxon>Agaricales</taxon>
        <taxon>Agaricineae</taxon>
        <taxon>Strophariaceae</taxon>
        <taxon>Agrocybe</taxon>
    </lineage>
</organism>
<evidence type="ECO:0000313" key="4">
    <source>
        <dbReference type="Proteomes" id="UP000521872"/>
    </source>
</evidence>
<feature type="domain" description="GmrSD restriction endonucleases N-terminal" evidence="2">
    <location>
        <begin position="74"/>
        <end position="218"/>
    </location>
</feature>
<comment type="caution">
    <text evidence="3">The sequence shown here is derived from an EMBL/GenBank/DDBJ whole genome shotgun (WGS) entry which is preliminary data.</text>
</comment>
<protein>
    <recommendedName>
        <fullName evidence="2">GmrSD restriction endonucleases N-terminal domain-containing protein</fullName>
    </recommendedName>
</protein>
<dbReference type="AlphaFoldDB" id="A0A8H4VTE7"/>
<evidence type="ECO:0000313" key="3">
    <source>
        <dbReference type="EMBL" id="KAF4619665.1"/>
    </source>
</evidence>
<gene>
    <name evidence="3" type="ORF">D9613_005008</name>
</gene>
<dbReference type="Pfam" id="PF03235">
    <property type="entry name" value="GmrSD_N"/>
    <property type="match status" value="1"/>
</dbReference>
<evidence type="ECO:0000256" key="1">
    <source>
        <dbReference type="SAM" id="MobiDB-lite"/>
    </source>
</evidence>
<dbReference type="PANTHER" id="PTHR39639:SF1">
    <property type="entry name" value="DUF262 DOMAIN-CONTAINING PROTEIN"/>
    <property type="match status" value="1"/>
</dbReference>
<evidence type="ECO:0000259" key="2">
    <source>
        <dbReference type="Pfam" id="PF03235"/>
    </source>
</evidence>
<sequence>MTLGYVCGPKRQEPLLNITLMSDHPIKVDPTEEVDELDSDEFATDTETADGGVFDTPLEPPTVQLMTTEELHTMIHQGEIDINPPYQREVVWPETKQICLIDSIFRNFMIPPVIFAVTNDEEDGSEVRTCLDGKQRLTSIQKFFDGQIPHRDSRNNKKYWYTASQTASKTELPMHYKKLFREKKVTVVEYHGLKAGTEREIFQRVQLGMPLTAAEKLQAISSPWAQWITQLEARHVTHEDGLAVQLVWDTTRARDFQNIAYMVYCCDNYPKETLPNAKNLEKWLSREDKPPKQFQQDMDDVLRGLWVLATTSEYDAALKMPQRISPVEFIFIGVVLYVLRKHTYEVKARAIFSLRTAIREEFKDIRNNSSVGRAMWMHIQSLVARPNEPLKPNYANLPPAKRKRVAADDQDDDEFRPVPIKSVGKAPKTRAKKA</sequence>
<keyword evidence="4" id="KW-1185">Reference proteome</keyword>
<dbReference type="InterPro" id="IPR004919">
    <property type="entry name" value="GmrSD_N"/>
</dbReference>
<reference evidence="3 4" key="1">
    <citation type="submission" date="2019-12" db="EMBL/GenBank/DDBJ databases">
        <authorList>
            <person name="Floudas D."/>
            <person name="Bentzer J."/>
            <person name="Ahren D."/>
            <person name="Johansson T."/>
            <person name="Persson P."/>
            <person name="Tunlid A."/>
        </authorList>
    </citation>
    <scope>NUCLEOTIDE SEQUENCE [LARGE SCALE GENOMIC DNA]</scope>
    <source>
        <strain evidence="3 4">CBS 102.39</strain>
    </source>
</reference>
<name>A0A8H4VTE7_9AGAR</name>
<proteinExistence type="predicted"/>
<dbReference type="Proteomes" id="UP000521872">
    <property type="component" value="Unassembled WGS sequence"/>
</dbReference>
<dbReference type="EMBL" id="JAACJL010000016">
    <property type="protein sequence ID" value="KAF4619665.1"/>
    <property type="molecule type" value="Genomic_DNA"/>
</dbReference>
<accession>A0A8H4VTE7</accession>